<dbReference type="PANTHER" id="PTHR42732:SF1">
    <property type="entry name" value="BETA-MANNOSIDASE"/>
    <property type="match status" value="1"/>
</dbReference>
<comment type="caution">
    <text evidence="8">The sequence shown here is derived from an EMBL/GenBank/DDBJ whole genome shotgun (WGS) entry which is preliminary data.</text>
</comment>
<feature type="domain" description="DUF4982" evidence="7">
    <location>
        <begin position="618"/>
        <end position="679"/>
    </location>
</feature>
<feature type="domain" description="Glycosyl hydrolases family 2 sugar binding" evidence="6">
    <location>
        <begin position="75"/>
        <end position="174"/>
    </location>
</feature>
<feature type="domain" description="Glycoside hydrolase family 2 catalytic" evidence="5">
    <location>
        <begin position="284"/>
        <end position="487"/>
    </location>
</feature>
<dbReference type="InterPro" id="IPR006104">
    <property type="entry name" value="Glyco_hydro_2_N"/>
</dbReference>
<name>A0A3D9L0T3_MARFU</name>
<dbReference type="OrthoDB" id="857501at2"/>
<dbReference type="InterPro" id="IPR017853">
    <property type="entry name" value="GH"/>
</dbReference>
<dbReference type="InterPro" id="IPR008979">
    <property type="entry name" value="Galactose-bd-like_sf"/>
</dbReference>
<comment type="similarity">
    <text evidence="1">Belongs to the glycosyl hydrolase 2 family.</text>
</comment>
<evidence type="ECO:0000259" key="4">
    <source>
        <dbReference type="Pfam" id="PF00703"/>
    </source>
</evidence>
<dbReference type="Gene3D" id="3.20.20.80">
    <property type="entry name" value="Glycosidases"/>
    <property type="match status" value="1"/>
</dbReference>
<dbReference type="GO" id="GO:0004553">
    <property type="term" value="F:hydrolase activity, hydrolyzing O-glycosyl compounds"/>
    <property type="evidence" value="ECO:0007669"/>
    <property type="project" value="InterPro"/>
</dbReference>
<evidence type="ECO:0000256" key="1">
    <source>
        <dbReference type="ARBA" id="ARBA00007401"/>
    </source>
</evidence>
<dbReference type="SUPFAM" id="SSF49785">
    <property type="entry name" value="Galactose-binding domain-like"/>
    <property type="match status" value="1"/>
</dbReference>
<dbReference type="Pfam" id="PF00703">
    <property type="entry name" value="Glyco_hydro_2"/>
    <property type="match status" value="1"/>
</dbReference>
<dbReference type="Pfam" id="PF16355">
    <property type="entry name" value="DUF4982"/>
    <property type="match status" value="1"/>
</dbReference>
<dbReference type="InterPro" id="IPR032311">
    <property type="entry name" value="DUF4982"/>
</dbReference>
<keyword evidence="2" id="KW-0378">Hydrolase</keyword>
<gene>
    <name evidence="8" type="ORF">C7460_1238</name>
</gene>
<dbReference type="InterPro" id="IPR013783">
    <property type="entry name" value="Ig-like_fold"/>
</dbReference>
<dbReference type="RefSeq" id="WP_115869750.1">
    <property type="nucleotide sequence ID" value="NZ_QREG01000023.1"/>
</dbReference>
<evidence type="ECO:0000313" key="9">
    <source>
        <dbReference type="Proteomes" id="UP000256779"/>
    </source>
</evidence>
<evidence type="ECO:0000256" key="2">
    <source>
        <dbReference type="ARBA" id="ARBA00022801"/>
    </source>
</evidence>
<reference evidence="8 9" key="1">
    <citation type="submission" date="2018-07" db="EMBL/GenBank/DDBJ databases">
        <title>Genomic Encyclopedia of Type Strains, Phase IV (KMG-IV): sequencing the most valuable type-strain genomes for metagenomic binning, comparative biology and taxonomic classification.</title>
        <authorList>
            <person name="Goeker M."/>
        </authorList>
    </citation>
    <scope>NUCLEOTIDE SEQUENCE [LARGE SCALE GENOMIC DNA]</scope>
    <source>
        <strain evidence="8 9">DSM 4134</strain>
    </source>
</reference>
<evidence type="ECO:0000259" key="6">
    <source>
        <dbReference type="Pfam" id="PF02837"/>
    </source>
</evidence>
<keyword evidence="9" id="KW-1185">Reference proteome</keyword>
<accession>A0A3D9L0T3</accession>
<dbReference type="GO" id="GO:0005975">
    <property type="term" value="P:carbohydrate metabolic process"/>
    <property type="evidence" value="ECO:0007669"/>
    <property type="project" value="InterPro"/>
</dbReference>
<dbReference type="InterPro" id="IPR006101">
    <property type="entry name" value="Glyco_hydro_2"/>
</dbReference>
<dbReference type="EMBL" id="QREG01000023">
    <property type="protein sequence ID" value="RED93830.1"/>
    <property type="molecule type" value="Genomic_DNA"/>
</dbReference>
<dbReference type="InterPro" id="IPR051913">
    <property type="entry name" value="GH2_Domain-Containing"/>
</dbReference>
<dbReference type="Pfam" id="PF02836">
    <property type="entry name" value="Glyco_hydro_2_C"/>
    <property type="match status" value="1"/>
</dbReference>
<sequence>MMIPNKYLNVLVLLIVSAGVLAQSRMTLMNENWQYLEANMSNIEQARSMDNWEPIDLPHTWNALDVTDQTPGYRRTASWYRKSLDLEQLNGRYLLYFEGANTKTQLYVNGRYAGGHLGGYVGFEIELTEFLKNGANELMVRVDNGYDRQLIPSQQSDFFIYGGITRDVWLKQVPETYLSDITITTPQVSEKVGQTNIAVELKGNEKHQQVVELSIVDPTGITVFSDKAKSGTSGKALFEFKVKRPMLWDISNPNLYTVVARLSNGDELQDRYGYRWFHFEPHGPFYLNGKRLLLRGTHRHEELAGVGAALSNAQHQADIQAIKDMGANFIRLGHYPQDPEVYRACDELGLLVWDELPWCRGGIGDEVWKANTQRLLEEMIDQNINHPSIVLWSLGNEIYWLPEFEGGGDPDEINPFLQQLHNLSHQLDPYRKTAIRKYYEGADIVDVFSPSIWSGWYSGTYKNYEQALNKSLAKYDHFVHMEYGGSSHVGRHTENPITGDGLINPNEWEEAVNQVEVMNIAQNGDWSENYIVDLFDWHLQISETHPDFMGNAQWAFRDFGTPLRPENDIPYVNQKGLVDRSGKPKDAYYVFKSYWSDEPFAYIESHTWTERSGPDGVKREINVFSNADEVEFFLNGKLLGRKQRDLSSYPACGLTWDVQFEAGANELRAVAYKAGKQVATDSMTVNYRFEKAGTPDALTLSFAKLENGNLLVTAHAVDQNGLRCLDYEEKVYFQCLEGGKLVEHLGTPTGSSVIAMANGMAAIEVVPDASAATLVMTVLNQSFKGTFLEIPLLVKTP</sequence>
<dbReference type="Proteomes" id="UP000256779">
    <property type="component" value="Unassembled WGS sequence"/>
</dbReference>
<dbReference type="AlphaFoldDB" id="A0A3D9L0T3"/>
<dbReference type="InterPro" id="IPR006103">
    <property type="entry name" value="Glyco_hydro_2_cat"/>
</dbReference>
<proteinExistence type="inferred from homology"/>
<dbReference type="SUPFAM" id="SSF49303">
    <property type="entry name" value="beta-Galactosidase/glucuronidase domain"/>
    <property type="match status" value="1"/>
</dbReference>
<dbReference type="Pfam" id="PF02837">
    <property type="entry name" value="Glyco_hydro_2_N"/>
    <property type="match status" value="1"/>
</dbReference>
<dbReference type="PRINTS" id="PR00132">
    <property type="entry name" value="GLHYDRLASE2"/>
</dbReference>
<evidence type="ECO:0000313" key="8">
    <source>
        <dbReference type="EMBL" id="RED93830.1"/>
    </source>
</evidence>
<dbReference type="PANTHER" id="PTHR42732">
    <property type="entry name" value="BETA-GALACTOSIDASE"/>
    <property type="match status" value="1"/>
</dbReference>
<evidence type="ECO:0000256" key="3">
    <source>
        <dbReference type="ARBA" id="ARBA00023295"/>
    </source>
</evidence>
<dbReference type="Gene3D" id="2.60.40.10">
    <property type="entry name" value="Immunoglobulins"/>
    <property type="match status" value="2"/>
</dbReference>
<dbReference type="InterPro" id="IPR036156">
    <property type="entry name" value="Beta-gal/glucu_dom_sf"/>
</dbReference>
<evidence type="ECO:0000259" key="5">
    <source>
        <dbReference type="Pfam" id="PF02836"/>
    </source>
</evidence>
<evidence type="ECO:0000259" key="7">
    <source>
        <dbReference type="Pfam" id="PF16355"/>
    </source>
</evidence>
<dbReference type="SUPFAM" id="SSF51445">
    <property type="entry name" value="(Trans)glycosidases"/>
    <property type="match status" value="1"/>
</dbReference>
<feature type="domain" description="Glycoside hydrolase family 2 immunoglobulin-like beta-sandwich" evidence="4">
    <location>
        <begin position="176"/>
        <end position="272"/>
    </location>
</feature>
<keyword evidence="3" id="KW-0326">Glycosidase</keyword>
<organism evidence="8 9">
    <name type="scientific">Marinoscillum furvescens DSM 4134</name>
    <dbReference type="NCBI Taxonomy" id="1122208"/>
    <lineage>
        <taxon>Bacteria</taxon>
        <taxon>Pseudomonadati</taxon>
        <taxon>Bacteroidota</taxon>
        <taxon>Cytophagia</taxon>
        <taxon>Cytophagales</taxon>
        <taxon>Reichenbachiellaceae</taxon>
        <taxon>Marinoscillum</taxon>
    </lineage>
</organism>
<protein>
    <submittedName>
        <fullName evidence="8">Beta-galactosidase</fullName>
    </submittedName>
</protein>
<dbReference type="InterPro" id="IPR006102">
    <property type="entry name" value="Ig-like_GH2"/>
</dbReference>
<dbReference type="Gene3D" id="2.60.120.260">
    <property type="entry name" value="Galactose-binding domain-like"/>
    <property type="match status" value="1"/>
</dbReference>